<dbReference type="Gene3D" id="2.60.40.1170">
    <property type="entry name" value="Mu homology domain, subdomain B"/>
    <property type="match status" value="1"/>
</dbReference>
<gene>
    <name evidence="3" type="ORF">PFY12_03765</name>
</gene>
<evidence type="ECO:0000259" key="2">
    <source>
        <dbReference type="Pfam" id="PF01345"/>
    </source>
</evidence>
<feature type="signal peptide" evidence="1">
    <location>
        <begin position="1"/>
        <end position="21"/>
    </location>
</feature>
<sequence length="494" mass="51068">MKKLGGNLVPILILLGIIKTAAQSSPGLEMAVAQGTNNPTGNGPVTSTVINFVQNPNNPSGNTFQSYTPTLSATFTISNQMYTNAGRIGYAINNVASPIFPLMNSVGSPANSSFTASGAGVGTGIDTASNRSVELFFNAAALSGNSTNATYQMADLTITFNRPVDNPILHVGGMGGFQNNLGYTGGFDYVSSNVPISFSRLSGNSSSFSVTSTSIKNTAANPTSTGNSSASGSVLVTGKGITTIVLRMTLRGDGNETTWNNGSGDQVTVGISTLESDLAVTKSINNPNPDRKSTVVFTINAANNGLSNNTNVVVSDLLPSGYTYISSSTATGTYNSSTGKWTIGNMNAGATASLTVTAQVNCNGDYTNTATITGDLSDQVPGNNSTSVTPNVNPQPCACYNNPNTSTSGTDSKFGITLLQRAGASTGNWPMARKSAHLVLESNLKGFVITRMSTTEINNITVPVEGMAVYDTTAKCLKLYSDNGWSCFTTPACP</sequence>
<keyword evidence="1" id="KW-0732">Signal</keyword>
<keyword evidence="4" id="KW-1185">Reference proteome</keyword>
<feature type="chain" id="PRO_5045268724" evidence="1">
    <location>
        <begin position="22"/>
        <end position="494"/>
    </location>
</feature>
<dbReference type="InterPro" id="IPR001434">
    <property type="entry name" value="OmcB-like_DUF11"/>
</dbReference>
<organism evidence="3 4">
    <name type="scientific">Chryseobacterium camelliae</name>
    <dbReference type="NCBI Taxonomy" id="1265445"/>
    <lineage>
        <taxon>Bacteria</taxon>
        <taxon>Pseudomonadati</taxon>
        <taxon>Bacteroidota</taxon>
        <taxon>Flavobacteriia</taxon>
        <taxon>Flavobacteriales</taxon>
        <taxon>Weeksellaceae</taxon>
        <taxon>Chryseobacterium group</taxon>
        <taxon>Chryseobacterium</taxon>
    </lineage>
</organism>
<dbReference type="InterPro" id="IPR047589">
    <property type="entry name" value="DUF11_rpt"/>
</dbReference>
<feature type="domain" description="DUF11" evidence="2">
    <location>
        <begin position="277"/>
        <end position="389"/>
    </location>
</feature>
<name>A0ABY7QPX1_9FLAO</name>
<evidence type="ECO:0000313" key="3">
    <source>
        <dbReference type="EMBL" id="WBV61243.1"/>
    </source>
</evidence>
<dbReference type="EMBL" id="CP115859">
    <property type="protein sequence ID" value="WBV61243.1"/>
    <property type="molecule type" value="Genomic_DNA"/>
</dbReference>
<evidence type="ECO:0000313" key="4">
    <source>
        <dbReference type="Proteomes" id="UP001210978"/>
    </source>
</evidence>
<protein>
    <submittedName>
        <fullName evidence="3">DUF11 domain-containing protein</fullName>
    </submittedName>
</protein>
<dbReference type="Proteomes" id="UP001210978">
    <property type="component" value="Chromosome"/>
</dbReference>
<accession>A0ABY7QPX1</accession>
<evidence type="ECO:0000256" key="1">
    <source>
        <dbReference type="SAM" id="SignalP"/>
    </source>
</evidence>
<dbReference type="Pfam" id="PF01345">
    <property type="entry name" value="DUF11"/>
    <property type="match status" value="1"/>
</dbReference>
<proteinExistence type="predicted"/>
<dbReference type="RefSeq" id="WP_271149538.1">
    <property type="nucleotide sequence ID" value="NZ_CP115859.1"/>
</dbReference>
<reference evidence="3 4" key="1">
    <citation type="submission" date="2023-01" db="EMBL/GenBank/DDBJ databases">
        <title>Complete genome of Chryseobacterium camelliae VAN22-5A.</title>
        <authorList>
            <person name="Zong G."/>
            <person name="Cao G."/>
        </authorList>
    </citation>
    <scope>NUCLEOTIDE SEQUENCE [LARGE SCALE GENOMIC DNA]</scope>
    <source>
        <strain evidence="3 4">VAN22-5A</strain>
    </source>
</reference>
<dbReference type="NCBIfam" id="TIGR01451">
    <property type="entry name" value="B_ant_repeat"/>
    <property type="match status" value="1"/>
</dbReference>